<sequence>MNATASAPAGVPADHAPDAKGVEALINRYLVAVKHCDVEALRSTFEPSANISHYYVKGDTVRANDVEGFVNVIRSLHDKFDNAEEVARAIDVRLVGPLASVRVPFGFVMGPNTLEGEDIFNLAFCRGEWKIIHKSYYL</sequence>
<dbReference type="InterPro" id="IPR039437">
    <property type="entry name" value="FrzH/put_lumazine-bd"/>
</dbReference>
<dbReference type="SUPFAM" id="SSF54427">
    <property type="entry name" value="NTF2-like"/>
    <property type="match status" value="1"/>
</dbReference>
<dbReference type="OrthoDB" id="8445243at2"/>
<dbReference type="InterPro" id="IPR032710">
    <property type="entry name" value="NTF2-like_dom_sf"/>
</dbReference>
<dbReference type="RefSeq" id="WP_057856457.1">
    <property type="nucleotide sequence ID" value="NZ_LLYB01000035.1"/>
</dbReference>
<protein>
    <recommendedName>
        <fullName evidence="3">SnoaL-like domain-containing protein</fullName>
    </recommendedName>
</protein>
<evidence type="ECO:0008006" key="3">
    <source>
        <dbReference type="Google" id="ProtNLM"/>
    </source>
</evidence>
<comment type="caution">
    <text evidence="1">The sequence shown here is derived from an EMBL/GenBank/DDBJ whole genome shotgun (WGS) entry which is preliminary data.</text>
</comment>
<proteinExistence type="predicted"/>
<dbReference type="AlphaFoldDB" id="A0A0R3N5I3"/>
<dbReference type="Proteomes" id="UP000051660">
    <property type="component" value="Unassembled WGS sequence"/>
</dbReference>
<reference evidence="1 2" key="1">
    <citation type="submission" date="2014-03" db="EMBL/GenBank/DDBJ databases">
        <title>Bradyrhizobium valentinum sp. nov., isolated from effective nodules of Lupinus mariae-josephae, a lupine endemic of basic-lime soils in Eastern Spain.</title>
        <authorList>
            <person name="Duran D."/>
            <person name="Rey L."/>
            <person name="Navarro A."/>
            <person name="Busquets A."/>
            <person name="Imperial J."/>
            <person name="Ruiz-Argueso T."/>
        </authorList>
    </citation>
    <scope>NUCLEOTIDE SEQUENCE [LARGE SCALE GENOMIC DNA]</scope>
    <source>
        <strain evidence="1 2">CCBAU 23086</strain>
    </source>
</reference>
<organism evidence="1 2">
    <name type="scientific">Bradyrhizobium lablabi</name>
    <dbReference type="NCBI Taxonomy" id="722472"/>
    <lineage>
        <taxon>Bacteria</taxon>
        <taxon>Pseudomonadati</taxon>
        <taxon>Pseudomonadota</taxon>
        <taxon>Alphaproteobacteria</taxon>
        <taxon>Hyphomicrobiales</taxon>
        <taxon>Nitrobacteraceae</taxon>
        <taxon>Bradyrhizobium</taxon>
    </lineage>
</organism>
<evidence type="ECO:0000313" key="2">
    <source>
        <dbReference type="Proteomes" id="UP000051660"/>
    </source>
</evidence>
<dbReference type="Pfam" id="PF12893">
    <property type="entry name" value="Lumazine_bd_2"/>
    <property type="match status" value="1"/>
</dbReference>
<name>A0A0R3N5I3_9BRAD</name>
<accession>A0A0R3N5I3</accession>
<dbReference type="EMBL" id="LLYB01000035">
    <property type="protein sequence ID" value="KRR27737.1"/>
    <property type="molecule type" value="Genomic_DNA"/>
</dbReference>
<evidence type="ECO:0000313" key="1">
    <source>
        <dbReference type="EMBL" id="KRR27737.1"/>
    </source>
</evidence>
<gene>
    <name evidence="1" type="ORF">CQ14_29320</name>
</gene>
<dbReference type="Gene3D" id="3.10.450.50">
    <property type="match status" value="1"/>
</dbReference>